<dbReference type="GO" id="GO:0004421">
    <property type="term" value="F:hydroxymethylglutaryl-CoA synthase activity"/>
    <property type="evidence" value="ECO:0007669"/>
    <property type="project" value="UniProtKB-EC"/>
</dbReference>
<reference evidence="8 9" key="1">
    <citation type="journal article" date="2014" name="PLoS Genet.">
        <title>Analysis of the Phlebiopsis gigantea genome, transcriptome and secretome provides insight into its pioneer colonization strategies of wood.</title>
        <authorList>
            <person name="Hori C."/>
            <person name="Ishida T."/>
            <person name="Igarashi K."/>
            <person name="Samejima M."/>
            <person name="Suzuki H."/>
            <person name="Master E."/>
            <person name="Ferreira P."/>
            <person name="Ruiz-Duenas F.J."/>
            <person name="Held B."/>
            <person name="Canessa P."/>
            <person name="Larrondo L.F."/>
            <person name="Schmoll M."/>
            <person name="Druzhinina I.S."/>
            <person name="Kubicek C.P."/>
            <person name="Gaskell J.A."/>
            <person name="Kersten P."/>
            <person name="St John F."/>
            <person name="Glasner J."/>
            <person name="Sabat G."/>
            <person name="Splinter BonDurant S."/>
            <person name="Syed K."/>
            <person name="Yadav J."/>
            <person name="Mgbeahuruike A.C."/>
            <person name="Kovalchuk A."/>
            <person name="Asiegbu F.O."/>
            <person name="Lackner G."/>
            <person name="Hoffmeister D."/>
            <person name="Rencoret J."/>
            <person name="Gutierrez A."/>
            <person name="Sun H."/>
            <person name="Lindquist E."/>
            <person name="Barry K."/>
            <person name="Riley R."/>
            <person name="Grigoriev I.V."/>
            <person name="Henrissat B."/>
            <person name="Kues U."/>
            <person name="Berka R.M."/>
            <person name="Martinez A.T."/>
            <person name="Covert S.F."/>
            <person name="Blanchette R.A."/>
            <person name="Cullen D."/>
        </authorList>
    </citation>
    <scope>NUCLEOTIDE SEQUENCE [LARGE SCALE GENOMIC DNA]</scope>
    <source>
        <strain evidence="8 9">11061_1 CR5-6</strain>
    </source>
</reference>
<dbReference type="SUPFAM" id="SSF53901">
    <property type="entry name" value="Thiolase-like"/>
    <property type="match status" value="2"/>
</dbReference>
<dbReference type="OrthoDB" id="1269963at2759"/>
<comment type="catalytic activity">
    <reaction evidence="5">
        <text>acetoacetyl-CoA + acetyl-CoA + H2O = (3S)-3-hydroxy-3-methylglutaryl-CoA + CoA + H(+)</text>
        <dbReference type="Rhea" id="RHEA:10188"/>
        <dbReference type="ChEBI" id="CHEBI:15377"/>
        <dbReference type="ChEBI" id="CHEBI:15378"/>
        <dbReference type="ChEBI" id="CHEBI:43074"/>
        <dbReference type="ChEBI" id="CHEBI:57286"/>
        <dbReference type="ChEBI" id="CHEBI:57287"/>
        <dbReference type="ChEBI" id="CHEBI:57288"/>
        <dbReference type="EC" id="2.3.3.10"/>
    </reaction>
</comment>
<dbReference type="PANTHER" id="PTHR43323">
    <property type="entry name" value="3-HYDROXY-3-METHYLGLUTARYL COENZYME A SYNTHASE"/>
    <property type="match status" value="1"/>
</dbReference>
<dbReference type="EMBL" id="KN840688">
    <property type="protein sequence ID" value="KIP02260.1"/>
    <property type="molecule type" value="Genomic_DNA"/>
</dbReference>
<dbReference type="CDD" id="cd00827">
    <property type="entry name" value="init_cond_enzymes"/>
    <property type="match status" value="1"/>
</dbReference>
<evidence type="ECO:0000256" key="3">
    <source>
        <dbReference type="PIRSR" id="PIRSR610122-1"/>
    </source>
</evidence>
<feature type="domain" description="Hydroxymethylglutaryl-coenzyme A synthase N-terminal" evidence="6">
    <location>
        <begin position="17"/>
        <end position="190"/>
    </location>
</feature>
<dbReference type="NCBIfam" id="TIGR01833">
    <property type="entry name" value="HMG-CoA-S_euk"/>
    <property type="match status" value="1"/>
</dbReference>
<dbReference type="FunFam" id="3.40.47.10:FF:000008">
    <property type="entry name" value="3-hydroxy-3-methylglutaryl coenzyme A synthase"/>
    <property type="match status" value="1"/>
</dbReference>
<dbReference type="STRING" id="745531.A0A0C3S376"/>
<comment type="similarity">
    <text evidence="1 5">Belongs to the thiolase-like superfamily. HMG-CoA synthase family.</text>
</comment>
<accession>A0A0C3S376</accession>
<feature type="binding site" evidence="4">
    <location>
        <position position="283"/>
    </location>
    <ligand>
        <name>CoA</name>
        <dbReference type="ChEBI" id="CHEBI:57287"/>
    </ligand>
</feature>
<dbReference type="GO" id="GO:0006084">
    <property type="term" value="P:acetyl-CoA metabolic process"/>
    <property type="evidence" value="ECO:0007669"/>
    <property type="project" value="InterPro"/>
</dbReference>
<feature type="domain" description="Hydroxymethylglutaryl-coenzyme A synthase C-terminal" evidence="7">
    <location>
        <begin position="195"/>
        <end position="471"/>
    </location>
</feature>
<dbReference type="GO" id="GO:0006696">
    <property type="term" value="P:ergosterol biosynthetic process"/>
    <property type="evidence" value="ECO:0007669"/>
    <property type="project" value="TreeGrafter"/>
</dbReference>
<dbReference type="Pfam" id="PF01154">
    <property type="entry name" value="HMG_CoA_synt_N"/>
    <property type="match status" value="1"/>
</dbReference>
<feature type="active site" description="Acyl-thioester intermediate" evidence="3">
    <location>
        <position position="133"/>
    </location>
</feature>
<keyword evidence="2 5" id="KW-0808">Transferase</keyword>
<dbReference type="Gene3D" id="3.40.47.10">
    <property type="match status" value="1"/>
</dbReference>
<dbReference type="Pfam" id="PF08540">
    <property type="entry name" value="HMG_CoA_synt_C"/>
    <property type="match status" value="1"/>
</dbReference>
<evidence type="ECO:0000259" key="7">
    <source>
        <dbReference type="Pfam" id="PF08540"/>
    </source>
</evidence>
<dbReference type="EC" id="2.3.3.10" evidence="5"/>
<dbReference type="AlphaFoldDB" id="A0A0C3S376"/>
<feature type="binding site" evidence="4">
    <location>
        <position position="279"/>
    </location>
    <ligand>
        <name>CoA</name>
        <dbReference type="ChEBI" id="CHEBI:57287"/>
    </ligand>
</feature>
<keyword evidence="9" id="KW-1185">Reference proteome</keyword>
<evidence type="ECO:0000256" key="5">
    <source>
        <dbReference type="RuleBase" id="RU364071"/>
    </source>
</evidence>
<proteinExistence type="inferred from homology"/>
<dbReference type="InterPro" id="IPR010122">
    <property type="entry name" value="HMG_CoA_synthase_euk"/>
</dbReference>
<dbReference type="InterPro" id="IPR013746">
    <property type="entry name" value="HMG_CoA_synt_C_dom"/>
</dbReference>
<evidence type="ECO:0000256" key="1">
    <source>
        <dbReference type="ARBA" id="ARBA00007061"/>
    </source>
</evidence>
<dbReference type="PANTHER" id="PTHR43323:SF2">
    <property type="entry name" value="HYDROXYMETHYLGLUTARYL-COA SYNTHASE"/>
    <property type="match status" value="1"/>
</dbReference>
<gene>
    <name evidence="8" type="ORF">PHLGIDRAFT_112236</name>
</gene>
<organism evidence="8 9">
    <name type="scientific">Phlebiopsis gigantea (strain 11061_1 CR5-6)</name>
    <name type="common">White-rot fungus</name>
    <name type="synonym">Peniophora gigantea</name>
    <dbReference type="NCBI Taxonomy" id="745531"/>
    <lineage>
        <taxon>Eukaryota</taxon>
        <taxon>Fungi</taxon>
        <taxon>Dikarya</taxon>
        <taxon>Basidiomycota</taxon>
        <taxon>Agaricomycotina</taxon>
        <taxon>Agaricomycetes</taxon>
        <taxon>Polyporales</taxon>
        <taxon>Phanerochaetaceae</taxon>
        <taxon>Phlebiopsis</taxon>
    </lineage>
</organism>
<dbReference type="GO" id="GO:0010142">
    <property type="term" value="P:farnesyl diphosphate biosynthetic process, mevalonate pathway"/>
    <property type="evidence" value="ECO:0007669"/>
    <property type="project" value="InterPro"/>
</dbReference>
<name>A0A0C3S376_PHLG1</name>
<comment type="function">
    <text evidence="5">Catalyzes the condensation of acetyl-CoA with acetoacetyl-CoA to form HMG-CoA.</text>
</comment>
<dbReference type="InterPro" id="IPR016039">
    <property type="entry name" value="Thiolase-like"/>
</dbReference>
<evidence type="ECO:0000256" key="2">
    <source>
        <dbReference type="ARBA" id="ARBA00022679"/>
    </source>
</evidence>
<evidence type="ECO:0000313" key="9">
    <source>
        <dbReference type="Proteomes" id="UP000053257"/>
    </source>
</evidence>
<evidence type="ECO:0000313" key="8">
    <source>
        <dbReference type="EMBL" id="KIP02260.1"/>
    </source>
</evidence>
<dbReference type="Proteomes" id="UP000053257">
    <property type="component" value="Unassembled WGS sequence"/>
</dbReference>
<feature type="binding site" evidence="4">
    <location>
        <position position="224"/>
    </location>
    <ligand>
        <name>CoA</name>
        <dbReference type="ChEBI" id="CHEBI:57287"/>
    </ligand>
</feature>
<sequence length="475" mass="51463">MTIPLNGSAHDVVLPPRPKDVGILAMEMYFPRRCISEEELEEFDGVSKGKYTIGLGQKYMACCDDREDINSFLLTAVHNLLEKYDIDPTSIGRIDVGTETAVDLSKASKTFLMDLFAAAGNTDVEGVDSKNACYGSTAALFNAVNWVESSSWDGRNALVVCGDIAIYAEGSGRPSGGAGACAMLIGPNAPLAVEPIRGTHMVHAYDFYKPKLDSEYPEVDGPLSITSYISAVDASYAAFRKKHAKAKKVASLNGAGEASLAAFSLADVDYPVFHSPYGKMVQKAHARLVYNDFLANPAHPKYAAVANPAALLAQPHKESLLDKTLEKTFMAVAKTDFDTRVEASMKCARRCGNMYTASLYGGLSSLVASVEPAELLGKRISMFAYGSGIASSFFTIKVKGDTSAIRANLDLVNRLAAIKVVPCQEYVDSLKLREEHHLLKSWTPAGSVDNIWPGAYYLEEVDGKYRRKYARAPKA</sequence>
<protein>
    <recommendedName>
        <fullName evidence="5">Hydroxymethylglutaryl-CoA synthase</fullName>
        <shortName evidence="5">HMG-CoA synthase</shortName>
        <ecNumber evidence="5">2.3.3.10</ecNumber>
    </recommendedName>
    <alternativeName>
        <fullName evidence="5">3-hydroxy-3-methylglutaryl coenzyme A synthase</fullName>
    </alternativeName>
</protein>
<dbReference type="HOGENOM" id="CLU_008065_0_1_1"/>
<evidence type="ECO:0000256" key="4">
    <source>
        <dbReference type="PIRSR" id="PIRSR610122-2"/>
    </source>
</evidence>
<feature type="active site" description="Proton donor/acceptor" evidence="3">
    <location>
        <position position="274"/>
    </location>
</feature>
<evidence type="ECO:0000259" key="6">
    <source>
        <dbReference type="Pfam" id="PF01154"/>
    </source>
</evidence>
<feature type="active site" description="Proton donor/acceptor" evidence="3">
    <location>
        <position position="99"/>
    </location>
</feature>
<dbReference type="InterPro" id="IPR013528">
    <property type="entry name" value="HMG_CoA_synth_N"/>
</dbReference>